<comment type="function">
    <text evidence="2">Counteracts the endogenous Pycsar antiviral defense system. Phosphodiesterase that enables metal-dependent hydrolysis of host cyclic nucleotide Pycsar defense signals such as cCMP and cUMP.</text>
</comment>
<keyword evidence="6" id="KW-1185">Reference proteome</keyword>
<comment type="catalytic activity">
    <reaction evidence="3">
        <text>3',5'-cyclic UMP + H2O = UMP + H(+)</text>
        <dbReference type="Rhea" id="RHEA:70575"/>
        <dbReference type="ChEBI" id="CHEBI:15377"/>
        <dbReference type="ChEBI" id="CHEBI:15378"/>
        <dbReference type="ChEBI" id="CHEBI:57865"/>
        <dbReference type="ChEBI" id="CHEBI:184387"/>
    </reaction>
    <physiologicalReaction direction="left-to-right" evidence="3">
        <dbReference type="Rhea" id="RHEA:70576"/>
    </physiologicalReaction>
</comment>
<sequence>MGLVDGTWFTVETIDNRTYAISEYGHWEKAHSFLLIGEDKAALIDTGLGIDNIKRIADKLTRLPIIVITTHVHWDHIGSHGEFDSILVHEAERDWLVHGHSRGCRSRSSVKM</sequence>
<dbReference type="STRING" id="44252.DJ90_5923"/>
<accession>A0A090ZTK6</accession>
<dbReference type="SUPFAM" id="SSF56281">
    <property type="entry name" value="Metallo-hydrolase/oxidoreductase"/>
    <property type="match status" value="1"/>
</dbReference>
<comment type="caution">
    <text evidence="5">The sequence shown here is derived from an EMBL/GenBank/DDBJ whole genome shotgun (WGS) entry which is preliminary data.</text>
</comment>
<evidence type="ECO:0000313" key="6">
    <source>
        <dbReference type="Proteomes" id="UP000029278"/>
    </source>
</evidence>
<dbReference type="AlphaFoldDB" id="A0A090ZTK6"/>
<dbReference type="Proteomes" id="UP000029278">
    <property type="component" value="Unassembled WGS sequence"/>
</dbReference>
<name>A0A090ZTK6_PAEMA</name>
<proteinExistence type="predicted"/>
<protein>
    <submittedName>
        <fullName evidence="5">Metallo-beta-lactamase superfamily protein</fullName>
    </submittedName>
</protein>
<feature type="domain" description="Metallo-beta-lactamase" evidence="4">
    <location>
        <begin position="30"/>
        <end position="89"/>
    </location>
</feature>
<evidence type="ECO:0000313" key="5">
    <source>
        <dbReference type="EMBL" id="KFN07476.1"/>
    </source>
</evidence>
<comment type="catalytic activity">
    <reaction evidence="1">
        <text>3',5'-cyclic CMP + H2O = CMP + H(+)</text>
        <dbReference type="Rhea" id="RHEA:72675"/>
        <dbReference type="ChEBI" id="CHEBI:15377"/>
        <dbReference type="ChEBI" id="CHEBI:15378"/>
        <dbReference type="ChEBI" id="CHEBI:58003"/>
        <dbReference type="ChEBI" id="CHEBI:60377"/>
    </reaction>
    <physiologicalReaction direction="left-to-right" evidence="1">
        <dbReference type="Rhea" id="RHEA:72676"/>
    </physiologicalReaction>
</comment>
<gene>
    <name evidence="5" type="ORF">DJ90_5923</name>
</gene>
<dbReference type="HOGENOM" id="CLU_118639_0_0_9"/>
<dbReference type="Pfam" id="PF00753">
    <property type="entry name" value="Lactamase_B"/>
    <property type="match status" value="1"/>
</dbReference>
<evidence type="ECO:0000256" key="1">
    <source>
        <dbReference type="ARBA" id="ARBA00034221"/>
    </source>
</evidence>
<dbReference type="InterPro" id="IPR001279">
    <property type="entry name" value="Metallo-B-lactamas"/>
</dbReference>
<dbReference type="EMBL" id="JMQA01000034">
    <property type="protein sequence ID" value="KFN07476.1"/>
    <property type="molecule type" value="Genomic_DNA"/>
</dbReference>
<dbReference type="InterPro" id="IPR036866">
    <property type="entry name" value="RibonucZ/Hydroxyglut_hydro"/>
</dbReference>
<evidence type="ECO:0000256" key="2">
    <source>
        <dbReference type="ARBA" id="ARBA00034301"/>
    </source>
</evidence>
<dbReference type="Gene3D" id="3.60.15.10">
    <property type="entry name" value="Ribonuclease Z/Hydroxyacylglutathione hydrolase-like"/>
    <property type="match status" value="1"/>
</dbReference>
<reference evidence="5 6" key="1">
    <citation type="submission" date="2014-04" db="EMBL/GenBank/DDBJ databases">
        <authorList>
            <person name="Bishop-Lilly K.A."/>
            <person name="Broomall S.M."/>
            <person name="Chain P.S."/>
            <person name="Chertkov O."/>
            <person name="Coyne S.R."/>
            <person name="Daligault H.E."/>
            <person name="Davenport K.W."/>
            <person name="Erkkila T."/>
            <person name="Frey K.G."/>
            <person name="Gibbons H.S."/>
            <person name="Gu W."/>
            <person name="Jaissle J."/>
            <person name="Johnson S.L."/>
            <person name="Koroleva G.I."/>
            <person name="Ladner J.T."/>
            <person name="Lo C.-C."/>
            <person name="Minogue T.D."/>
            <person name="Munk C."/>
            <person name="Palacios G.F."/>
            <person name="Redden C.L."/>
            <person name="Rosenzweig C.N."/>
            <person name="Scholz M.B."/>
            <person name="Teshima H."/>
            <person name="Xu Y."/>
        </authorList>
    </citation>
    <scope>NUCLEOTIDE SEQUENCE [LARGE SCALE GENOMIC DNA]</scope>
    <source>
        <strain evidence="5 6">8244</strain>
    </source>
</reference>
<organism evidence="5 6">
    <name type="scientific">Paenibacillus macerans</name>
    <name type="common">Bacillus macerans</name>
    <dbReference type="NCBI Taxonomy" id="44252"/>
    <lineage>
        <taxon>Bacteria</taxon>
        <taxon>Bacillati</taxon>
        <taxon>Bacillota</taxon>
        <taxon>Bacilli</taxon>
        <taxon>Bacillales</taxon>
        <taxon>Paenibacillaceae</taxon>
        <taxon>Paenibacillus</taxon>
    </lineage>
</organism>
<evidence type="ECO:0000259" key="4">
    <source>
        <dbReference type="Pfam" id="PF00753"/>
    </source>
</evidence>
<dbReference type="PATRIC" id="fig|44252.3.peg.3858"/>
<evidence type="ECO:0000256" key="3">
    <source>
        <dbReference type="ARBA" id="ARBA00048505"/>
    </source>
</evidence>